<gene>
    <name evidence="1" type="ORF">UT27_C0017G0002</name>
</gene>
<organism evidence="1 2">
    <name type="scientific">Candidatus Nomurabacteria bacterium GW2011_GWD2_39_12</name>
    <dbReference type="NCBI Taxonomy" id="1618759"/>
    <lineage>
        <taxon>Bacteria</taxon>
        <taxon>Candidatus Nomuraibacteriota</taxon>
    </lineage>
</organism>
<name>A0A837HM69_9BACT</name>
<dbReference type="InterPro" id="IPR009003">
    <property type="entry name" value="Peptidase_S1_PA"/>
</dbReference>
<evidence type="ECO:0000313" key="1">
    <source>
        <dbReference type="EMBL" id="KKR00528.1"/>
    </source>
</evidence>
<dbReference type="EMBL" id="LBWE01000017">
    <property type="protein sequence ID" value="KKR00528.1"/>
    <property type="molecule type" value="Genomic_DNA"/>
</dbReference>
<dbReference type="SUPFAM" id="SSF50494">
    <property type="entry name" value="Trypsin-like serine proteases"/>
    <property type="match status" value="1"/>
</dbReference>
<comment type="caution">
    <text evidence="1">The sequence shown here is derived from an EMBL/GenBank/DDBJ whole genome shotgun (WGS) entry which is preliminary data.</text>
</comment>
<sequence length="257" mass="27561">MDIKDLNKSQLILLAVLLSFITSIATGITTVTLMQQAPASFTVPVNRIIKQTVEKIQQVEGKTVTQTVVVKEEDLVVDAIAKNQSSVFTVSKEATDLEGKVTEVSAGRGYAVSMDGVVVVDGTLVPDKGIYYVKNSSGKFKADFVFLDKALFSFLKIGAPLDEKNKLSFTVPVFGDLDKMKIGQKVLVLGSAISSLIFENKNINLNITKSNAGGLVLNLDGEALGIALFSDQTSFASIKNITDALALLPKTETPKTQ</sequence>
<accession>A0A837HM69</accession>
<reference evidence="1 2" key="1">
    <citation type="journal article" date="2015" name="Nature">
        <title>rRNA introns, odd ribosomes, and small enigmatic genomes across a large radiation of phyla.</title>
        <authorList>
            <person name="Brown C.T."/>
            <person name="Hug L.A."/>
            <person name="Thomas B.C."/>
            <person name="Sharon I."/>
            <person name="Castelle C.J."/>
            <person name="Singh A."/>
            <person name="Wilkins M.J."/>
            <person name="Williams K.H."/>
            <person name="Banfield J.F."/>
        </authorList>
    </citation>
    <scope>NUCLEOTIDE SEQUENCE [LARGE SCALE GENOMIC DNA]</scope>
</reference>
<proteinExistence type="predicted"/>
<dbReference type="Proteomes" id="UP000033998">
    <property type="component" value="Unassembled WGS sequence"/>
</dbReference>
<evidence type="ECO:0000313" key="2">
    <source>
        <dbReference type="Proteomes" id="UP000033998"/>
    </source>
</evidence>
<evidence type="ECO:0008006" key="3">
    <source>
        <dbReference type="Google" id="ProtNLM"/>
    </source>
</evidence>
<dbReference type="AlphaFoldDB" id="A0A837HM69"/>
<protein>
    <recommendedName>
        <fullName evidence="3">Serine protease</fullName>
    </recommendedName>
</protein>